<dbReference type="CDD" id="cd22922">
    <property type="entry name" value="HFD_Aq328-like_rpt1"/>
    <property type="match status" value="1"/>
</dbReference>
<reference evidence="1 2" key="1">
    <citation type="submission" date="2016-11" db="EMBL/GenBank/DDBJ databases">
        <authorList>
            <person name="Jaros S."/>
            <person name="Januszkiewicz K."/>
            <person name="Wedrychowicz H."/>
        </authorList>
    </citation>
    <scope>NUCLEOTIDE SEQUENCE [LARGE SCALE GENOMIC DNA]</scope>
    <source>
        <strain evidence="1 2">GAS138</strain>
    </source>
</reference>
<organism evidence="1 2">
    <name type="scientific">Bradyrhizobium erythrophlei</name>
    <dbReference type="NCBI Taxonomy" id="1437360"/>
    <lineage>
        <taxon>Bacteria</taxon>
        <taxon>Pseudomonadati</taxon>
        <taxon>Pseudomonadota</taxon>
        <taxon>Alphaproteobacteria</taxon>
        <taxon>Hyphomicrobiales</taxon>
        <taxon>Nitrobacteraceae</taxon>
        <taxon>Bradyrhizobium</taxon>
    </lineage>
</organism>
<evidence type="ECO:0008006" key="3">
    <source>
        <dbReference type="Google" id="ProtNLM"/>
    </source>
</evidence>
<accession>A0A1M5QEX4</accession>
<dbReference type="SUPFAM" id="SSF47113">
    <property type="entry name" value="Histone-fold"/>
    <property type="match status" value="1"/>
</dbReference>
<evidence type="ECO:0000313" key="1">
    <source>
        <dbReference type="EMBL" id="SHH12582.1"/>
    </source>
</evidence>
<dbReference type="EMBL" id="LT670817">
    <property type="protein sequence ID" value="SHH12582.1"/>
    <property type="molecule type" value="Genomic_DNA"/>
</dbReference>
<dbReference type="Pfam" id="PF09123">
    <property type="entry name" value="DUF1931"/>
    <property type="match status" value="1"/>
</dbReference>
<name>A0A1M5QEX4_9BRAD</name>
<dbReference type="CDD" id="cd22923">
    <property type="entry name" value="HFD_Aq328-like_rpt2"/>
    <property type="match status" value="1"/>
</dbReference>
<protein>
    <recommendedName>
        <fullName evidence="3">DUF1931 family protein</fullName>
    </recommendedName>
</protein>
<evidence type="ECO:0000313" key="2">
    <source>
        <dbReference type="Proteomes" id="UP000189796"/>
    </source>
</evidence>
<gene>
    <name evidence="1" type="ORF">SAMN05443248_3775</name>
</gene>
<sequence>MTPVNAIGGARCKTRLMIAQLPPDRMPPPRPEGIPRFQRLFREAAGLNFDKADLKRYEDFIDHRIYLLLLRAEANAKAGGDVLIEPWNLPITAGLQECIEQFRKMDETIELEPILDRLANRPPLQFSYSDETEAMLPDLAGGLGVAVARTLKIIEPDLKNPQTRQWELATRVFELLL</sequence>
<dbReference type="Gene3D" id="1.10.20.10">
    <property type="entry name" value="Histone, subunit A"/>
    <property type="match status" value="1"/>
</dbReference>
<dbReference type="AlphaFoldDB" id="A0A1M5QEX4"/>
<dbReference type="InterPro" id="IPR015207">
    <property type="entry name" value="DUF1931"/>
</dbReference>
<proteinExistence type="predicted"/>
<dbReference type="GO" id="GO:0046982">
    <property type="term" value="F:protein heterodimerization activity"/>
    <property type="evidence" value="ECO:0007669"/>
    <property type="project" value="InterPro"/>
</dbReference>
<dbReference type="InterPro" id="IPR009072">
    <property type="entry name" value="Histone-fold"/>
</dbReference>
<dbReference type="Proteomes" id="UP000189796">
    <property type="component" value="Chromosome I"/>
</dbReference>